<evidence type="ECO:0000313" key="2">
    <source>
        <dbReference type="Proteomes" id="UP001060919"/>
    </source>
</evidence>
<dbReference type="Proteomes" id="UP001060919">
    <property type="component" value="Chromosome"/>
</dbReference>
<organism evidence="1 2">
    <name type="scientific">Aureispira anguillae</name>
    <dbReference type="NCBI Taxonomy" id="2864201"/>
    <lineage>
        <taxon>Bacteria</taxon>
        <taxon>Pseudomonadati</taxon>
        <taxon>Bacteroidota</taxon>
        <taxon>Saprospiria</taxon>
        <taxon>Saprospirales</taxon>
        <taxon>Saprospiraceae</taxon>
        <taxon>Aureispira</taxon>
    </lineage>
</organism>
<name>A0A916DQK7_9BACT</name>
<dbReference type="PROSITE" id="PS51257">
    <property type="entry name" value="PROKAR_LIPOPROTEIN"/>
    <property type="match status" value="1"/>
</dbReference>
<protein>
    <recommendedName>
        <fullName evidence="3">Lipoprotein</fullName>
    </recommendedName>
</protein>
<gene>
    <name evidence="1" type="ORF">AsAng_0014850</name>
</gene>
<evidence type="ECO:0000313" key="1">
    <source>
        <dbReference type="EMBL" id="BDS10776.1"/>
    </source>
</evidence>
<dbReference type="EMBL" id="AP026867">
    <property type="protein sequence ID" value="BDS10776.1"/>
    <property type="molecule type" value="Genomic_DNA"/>
</dbReference>
<sequence>MKKLSLITFCIYLLLIVACKKENCRDSRLGSYDGDDPTYGTITCVLDAGESEKALSVTFNVVGQTVTLSGELNADCSTISIPNQKIGTNYFSGVFSLDGTKLTGSLILNATAFPFLLSK</sequence>
<keyword evidence="2" id="KW-1185">Reference proteome</keyword>
<accession>A0A916DQK7</accession>
<dbReference type="RefSeq" id="WP_264792044.1">
    <property type="nucleotide sequence ID" value="NZ_AP026867.1"/>
</dbReference>
<dbReference type="AlphaFoldDB" id="A0A916DQK7"/>
<evidence type="ECO:0008006" key="3">
    <source>
        <dbReference type="Google" id="ProtNLM"/>
    </source>
</evidence>
<proteinExistence type="predicted"/>
<dbReference type="KEGG" id="aup:AsAng_0014850"/>
<reference evidence="1" key="1">
    <citation type="submission" date="2022-09" db="EMBL/GenBank/DDBJ databases">
        <title>Aureispira anguillicida sp. nov., isolated from Leptocephalus of Japanese eel Anguilla japonica.</title>
        <authorList>
            <person name="Yuasa K."/>
            <person name="Mekata T."/>
            <person name="Ikunari K."/>
        </authorList>
    </citation>
    <scope>NUCLEOTIDE SEQUENCE</scope>
    <source>
        <strain evidence="1">EL160426</strain>
    </source>
</reference>